<dbReference type="Proteomes" id="UP000195879">
    <property type="component" value="Unassembled WGS sequence"/>
</dbReference>
<evidence type="ECO:0000313" key="3">
    <source>
        <dbReference type="EMBL" id="SCL85036.1"/>
    </source>
</evidence>
<reference evidence="3 4" key="1">
    <citation type="submission" date="2016-08" db="EMBL/GenBank/DDBJ databases">
        <authorList>
            <consortium name="Pathogen Informatics"/>
        </authorList>
    </citation>
    <scope>NUCLEOTIDE SEQUENCE [LARGE SCALE GENOMIC DNA]</scope>
    <source>
        <strain evidence="3 4">DK</strain>
    </source>
</reference>
<dbReference type="Pfam" id="PF06022">
    <property type="entry name" value="Cir_Bir_Yir"/>
    <property type="match status" value="1"/>
</dbReference>
<evidence type="ECO:0000256" key="2">
    <source>
        <dbReference type="SAM" id="Phobius"/>
    </source>
</evidence>
<proteinExistence type="predicted"/>
<dbReference type="AlphaFoldDB" id="A0A1D3L802"/>
<dbReference type="NCBIfam" id="TIGR01590">
    <property type="entry name" value="yir-bir-cir_Pla"/>
    <property type="match status" value="1"/>
</dbReference>
<gene>
    <name evidence="3" type="ORF">PCHDK_000500600</name>
</gene>
<feature type="compositionally biased region" description="Basic and acidic residues" evidence="1">
    <location>
        <begin position="278"/>
        <end position="289"/>
    </location>
</feature>
<keyword evidence="2" id="KW-0812">Transmembrane</keyword>
<name>A0A1D3L802_PLACE</name>
<feature type="transmembrane region" description="Helical" evidence="2">
    <location>
        <begin position="234"/>
        <end position="255"/>
    </location>
</feature>
<dbReference type="EMBL" id="FMIO01000087">
    <property type="protein sequence ID" value="SCL85036.1"/>
    <property type="molecule type" value="Genomic_DNA"/>
</dbReference>
<keyword evidence="2" id="KW-1133">Transmembrane helix</keyword>
<evidence type="ECO:0000313" key="4">
    <source>
        <dbReference type="Proteomes" id="UP000195879"/>
    </source>
</evidence>
<feature type="region of interest" description="Disordered" evidence="1">
    <location>
        <begin position="264"/>
        <end position="289"/>
    </location>
</feature>
<accession>A0A1D3L802</accession>
<evidence type="ECO:0000256" key="1">
    <source>
        <dbReference type="SAM" id="MobiDB-lite"/>
    </source>
</evidence>
<protein>
    <submittedName>
        <fullName evidence="3">Plasmodium variant antigen protein Cir/Yir/Bir, putative</fullName>
    </submittedName>
</protein>
<feature type="region of interest" description="Disordered" evidence="1">
    <location>
        <begin position="211"/>
        <end position="232"/>
    </location>
</feature>
<sequence length="289" mass="33636">MEQSNDNLKDLYDDIFKINDYFYETKEGQLILDGQYGSIDKYCDYGSSSEKGNCNNEYFKMTSSGVIYLLENLKKYGLENDKLAEYAILWLSYKLNEKPNDKLTDLNEFYTNYIETNKYYNNIKVNDLTYKEIINKKINLLNIKEISKFNDTFGMLLSLYYLVHLKKLDCKKCSQKAKDFAQYFQEPNNDSNNIENSSYNKLFTPQKISVEKSRKDGEQIPLQPPEGTSSSSSILNTVIPVLSAFAIPVFLGVAYKTIYKKKIKKSKEENESLIYDSKSSDKYRNHNND</sequence>
<keyword evidence="2" id="KW-0472">Membrane</keyword>
<dbReference type="InterPro" id="IPR006477">
    <property type="entry name" value="Yir_bir_cir"/>
</dbReference>
<organism evidence="3 4">
    <name type="scientific">Plasmodium chabaudi adami</name>
    <dbReference type="NCBI Taxonomy" id="5826"/>
    <lineage>
        <taxon>Eukaryota</taxon>
        <taxon>Sar</taxon>
        <taxon>Alveolata</taxon>
        <taxon>Apicomplexa</taxon>
        <taxon>Aconoidasida</taxon>
        <taxon>Haemosporida</taxon>
        <taxon>Plasmodiidae</taxon>
        <taxon>Plasmodium</taxon>
        <taxon>Plasmodium (Vinckeia)</taxon>
    </lineage>
</organism>